<keyword evidence="5" id="KW-0676">Redox-active center</keyword>
<evidence type="ECO:0000259" key="7">
    <source>
        <dbReference type="Pfam" id="PF00578"/>
    </source>
</evidence>
<dbReference type="GO" id="GO:0045454">
    <property type="term" value="P:cell redox homeostasis"/>
    <property type="evidence" value="ECO:0007669"/>
    <property type="project" value="TreeGrafter"/>
</dbReference>
<dbReference type="Pfam" id="PF00578">
    <property type="entry name" value="AhpC-TSA"/>
    <property type="match status" value="1"/>
</dbReference>
<evidence type="ECO:0000256" key="1">
    <source>
        <dbReference type="ARBA" id="ARBA00022559"/>
    </source>
</evidence>
<proteinExistence type="predicted"/>
<evidence type="ECO:0000256" key="6">
    <source>
        <dbReference type="SAM" id="MobiDB-lite"/>
    </source>
</evidence>
<dbReference type="InterPro" id="IPR036249">
    <property type="entry name" value="Thioredoxin-like_sf"/>
</dbReference>
<dbReference type="PANTHER" id="PTHR42801:SF23">
    <property type="entry name" value="PEROXIREDOXIN DOT5"/>
    <property type="match status" value="1"/>
</dbReference>
<evidence type="ECO:0000256" key="4">
    <source>
        <dbReference type="ARBA" id="ARBA00023157"/>
    </source>
</evidence>
<dbReference type="STRING" id="341454.A0A4S2MV25"/>
<feature type="domain" description="Alkyl hydroperoxide reductase subunit C/ Thiol specific antioxidant" evidence="7">
    <location>
        <begin position="100"/>
        <end position="212"/>
    </location>
</feature>
<dbReference type="Proteomes" id="UP000298138">
    <property type="component" value="Unassembled WGS sequence"/>
</dbReference>
<dbReference type="InParanoid" id="A0A4S2MV25"/>
<keyword evidence="1" id="KW-0575">Peroxidase</keyword>
<evidence type="ECO:0000313" key="8">
    <source>
        <dbReference type="EMBL" id="TGZ80448.1"/>
    </source>
</evidence>
<dbReference type="SUPFAM" id="SSF52833">
    <property type="entry name" value="Thioredoxin-like"/>
    <property type="match status" value="1"/>
</dbReference>
<protein>
    <submittedName>
        <fullName evidence="8">AhpC-TSA-domain-containing protein</fullName>
    </submittedName>
</protein>
<dbReference type="PANTHER" id="PTHR42801">
    <property type="entry name" value="THIOREDOXIN-DEPENDENT PEROXIDE REDUCTASE"/>
    <property type="match status" value="1"/>
</dbReference>
<dbReference type="AlphaFoldDB" id="A0A4S2MV25"/>
<keyword evidence="3" id="KW-0560">Oxidoreductase</keyword>
<name>A0A4S2MV25_9PEZI</name>
<reference evidence="8 9" key="1">
    <citation type="submission" date="2019-04" db="EMBL/GenBank/DDBJ databases">
        <title>Comparative genomics and transcriptomics to analyze fruiting body development in filamentous ascomycetes.</title>
        <authorList>
            <consortium name="DOE Joint Genome Institute"/>
            <person name="Lutkenhaus R."/>
            <person name="Traeger S."/>
            <person name="Breuer J."/>
            <person name="Kuo A."/>
            <person name="Lipzen A."/>
            <person name="Pangilinan J."/>
            <person name="Dilworth D."/>
            <person name="Sandor L."/>
            <person name="Poggeler S."/>
            <person name="Barry K."/>
            <person name="Grigoriev I.V."/>
            <person name="Nowrousian M."/>
        </authorList>
    </citation>
    <scope>NUCLEOTIDE SEQUENCE [LARGE SCALE GENOMIC DNA]</scope>
    <source>
        <strain evidence="8 9">CBS 389.68</strain>
    </source>
</reference>
<feature type="compositionally biased region" description="Basic and acidic residues" evidence="6">
    <location>
        <begin position="18"/>
        <end position="27"/>
    </location>
</feature>
<dbReference type="InterPro" id="IPR000866">
    <property type="entry name" value="AhpC/TSA"/>
</dbReference>
<accession>A0A4S2MV25</accession>
<dbReference type="FunCoup" id="A0A4S2MV25">
    <property type="interactions" value="23"/>
</dbReference>
<organism evidence="8 9">
    <name type="scientific">Ascodesmis nigricans</name>
    <dbReference type="NCBI Taxonomy" id="341454"/>
    <lineage>
        <taxon>Eukaryota</taxon>
        <taxon>Fungi</taxon>
        <taxon>Dikarya</taxon>
        <taxon>Ascomycota</taxon>
        <taxon>Pezizomycotina</taxon>
        <taxon>Pezizomycetes</taxon>
        <taxon>Pezizales</taxon>
        <taxon>Ascodesmidaceae</taxon>
        <taxon>Ascodesmis</taxon>
    </lineage>
</organism>
<dbReference type="OrthoDB" id="338622at2759"/>
<gene>
    <name evidence="8" type="ORF">EX30DRAFT_372373</name>
</gene>
<sequence length="239" mass="25206">MSEPTPGPRRSARNAAKRVAEKVEEVAKAPAAKKTKAAPKTKPTTTKAKAKRDETSAQPAAAENTTKDESKEDETAGDAASTKPAVLSEGDELPNDLPAVTKHTGESVSIQDLVKGSEAGIVIFAYPRASTPGCTTQACLFRDSYASISKKGFSVFGLSGDSPKANTNFHTKQSLGDIVLLCDPAYALHERLGIKKGAKGTIRSTTIIKKEGDKQIIVKKTPSKPTESLEIAKKTVGAE</sequence>
<dbReference type="GO" id="GO:0034599">
    <property type="term" value="P:cellular response to oxidative stress"/>
    <property type="evidence" value="ECO:0007669"/>
    <property type="project" value="TreeGrafter"/>
</dbReference>
<dbReference type="Gene3D" id="3.40.30.10">
    <property type="entry name" value="Glutaredoxin"/>
    <property type="match status" value="1"/>
</dbReference>
<evidence type="ECO:0000256" key="5">
    <source>
        <dbReference type="ARBA" id="ARBA00023284"/>
    </source>
</evidence>
<keyword evidence="9" id="KW-1185">Reference proteome</keyword>
<dbReference type="GO" id="GO:0008379">
    <property type="term" value="F:thioredoxin peroxidase activity"/>
    <property type="evidence" value="ECO:0007669"/>
    <property type="project" value="TreeGrafter"/>
</dbReference>
<dbReference type="CDD" id="cd03017">
    <property type="entry name" value="PRX_BCP"/>
    <property type="match status" value="1"/>
</dbReference>
<dbReference type="GO" id="GO:0005737">
    <property type="term" value="C:cytoplasm"/>
    <property type="evidence" value="ECO:0007669"/>
    <property type="project" value="TreeGrafter"/>
</dbReference>
<evidence type="ECO:0000256" key="3">
    <source>
        <dbReference type="ARBA" id="ARBA00023002"/>
    </source>
</evidence>
<feature type="region of interest" description="Disordered" evidence="6">
    <location>
        <begin position="1"/>
        <end position="103"/>
    </location>
</feature>
<evidence type="ECO:0000313" key="9">
    <source>
        <dbReference type="Proteomes" id="UP000298138"/>
    </source>
</evidence>
<keyword evidence="4" id="KW-1015">Disulfide bond</keyword>
<keyword evidence="2" id="KW-0049">Antioxidant</keyword>
<evidence type="ECO:0000256" key="2">
    <source>
        <dbReference type="ARBA" id="ARBA00022862"/>
    </source>
</evidence>
<dbReference type="EMBL" id="ML220125">
    <property type="protein sequence ID" value="TGZ80448.1"/>
    <property type="molecule type" value="Genomic_DNA"/>
</dbReference>
<feature type="compositionally biased region" description="Basic and acidic residues" evidence="6">
    <location>
        <begin position="65"/>
        <end position="74"/>
    </location>
</feature>
<dbReference type="InterPro" id="IPR050924">
    <property type="entry name" value="Peroxiredoxin_BCP/PrxQ"/>
</dbReference>